<dbReference type="STRING" id="441119.SAMN04488047_12219"/>
<evidence type="ECO:0000256" key="3">
    <source>
        <dbReference type="ARBA" id="ARBA00022519"/>
    </source>
</evidence>
<dbReference type="PIRSF" id="PIRSF006066">
    <property type="entry name" value="HI0050"/>
    <property type="match status" value="1"/>
</dbReference>
<evidence type="ECO:0000256" key="5">
    <source>
        <dbReference type="ARBA" id="ARBA00022989"/>
    </source>
</evidence>
<evidence type="ECO:0000313" key="10">
    <source>
        <dbReference type="Proteomes" id="UP000199356"/>
    </source>
</evidence>
<dbReference type="NCBIfam" id="TIGR00786">
    <property type="entry name" value="dctM"/>
    <property type="match status" value="1"/>
</dbReference>
<keyword evidence="6 7" id="KW-0472">Membrane</keyword>
<proteinExistence type="inferred from homology"/>
<evidence type="ECO:0000256" key="6">
    <source>
        <dbReference type="ARBA" id="ARBA00023136"/>
    </source>
</evidence>
<dbReference type="InterPro" id="IPR004681">
    <property type="entry name" value="TRAP_DctM"/>
</dbReference>
<gene>
    <name evidence="9" type="ORF">SAMN04488047_12219</name>
</gene>
<comment type="function">
    <text evidence="7">Part of the tripartite ATP-independent periplasmic (TRAP) transport system.</text>
</comment>
<feature type="transmembrane region" description="Helical" evidence="7">
    <location>
        <begin position="404"/>
        <end position="433"/>
    </location>
</feature>
<evidence type="ECO:0000256" key="1">
    <source>
        <dbReference type="ARBA" id="ARBA00004429"/>
    </source>
</evidence>
<evidence type="ECO:0000256" key="4">
    <source>
        <dbReference type="ARBA" id="ARBA00022692"/>
    </source>
</evidence>
<comment type="caution">
    <text evidence="7">Lacks conserved residue(s) required for the propagation of feature annotation.</text>
</comment>
<dbReference type="GO" id="GO:0005886">
    <property type="term" value="C:plasma membrane"/>
    <property type="evidence" value="ECO:0007669"/>
    <property type="project" value="UniProtKB-SubCell"/>
</dbReference>
<feature type="transmembrane region" description="Helical" evidence="7">
    <location>
        <begin position="285"/>
        <end position="305"/>
    </location>
</feature>
<dbReference type="GO" id="GO:0022857">
    <property type="term" value="F:transmembrane transporter activity"/>
    <property type="evidence" value="ECO:0007669"/>
    <property type="project" value="UniProtKB-UniRule"/>
</dbReference>
<comment type="similarity">
    <text evidence="7">Belongs to the TRAP transporter large permease family.</text>
</comment>
<evidence type="ECO:0000256" key="7">
    <source>
        <dbReference type="RuleBase" id="RU369079"/>
    </source>
</evidence>
<keyword evidence="2" id="KW-1003">Cell membrane</keyword>
<comment type="subunit">
    <text evidence="7">The complex comprises the extracytoplasmic solute receptor protein and the two transmembrane proteins.</text>
</comment>
<dbReference type="AlphaFoldDB" id="A0A1I5UPS2"/>
<feature type="domain" description="TRAP C4-dicarboxylate transport system permease DctM subunit" evidence="8">
    <location>
        <begin position="17"/>
        <end position="428"/>
    </location>
</feature>
<evidence type="ECO:0000313" key="9">
    <source>
        <dbReference type="EMBL" id="SFP96636.1"/>
    </source>
</evidence>
<feature type="transmembrane region" description="Helical" evidence="7">
    <location>
        <begin position="224"/>
        <end position="246"/>
    </location>
</feature>
<feature type="transmembrane region" description="Helical" evidence="7">
    <location>
        <begin position="169"/>
        <end position="198"/>
    </location>
</feature>
<feature type="transmembrane region" description="Helical" evidence="7">
    <location>
        <begin position="326"/>
        <end position="354"/>
    </location>
</feature>
<dbReference type="PANTHER" id="PTHR33362:SF5">
    <property type="entry name" value="C4-DICARBOXYLATE TRAP TRANSPORTER LARGE PERMEASE PROTEIN DCTM"/>
    <property type="match status" value="1"/>
</dbReference>
<keyword evidence="3 7" id="KW-0997">Cell inner membrane</keyword>
<dbReference type="Pfam" id="PF06808">
    <property type="entry name" value="DctM"/>
    <property type="match status" value="1"/>
</dbReference>
<keyword evidence="7" id="KW-0813">Transport</keyword>
<feature type="transmembrane region" description="Helical" evidence="7">
    <location>
        <begin position="366"/>
        <end position="392"/>
    </location>
</feature>
<keyword evidence="5 7" id="KW-1133">Transmembrane helix</keyword>
<dbReference type="EMBL" id="FOXA01000022">
    <property type="protein sequence ID" value="SFP96636.1"/>
    <property type="molecule type" value="Genomic_DNA"/>
</dbReference>
<dbReference type="InterPro" id="IPR010656">
    <property type="entry name" value="DctM"/>
</dbReference>
<keyword evidence="4 7" id="KW-0812">Transmembrane</keyword>
<comment type="subcellular location">
    <subcellularLocation>
        <location evidence="1 7">Cell inner membrane</location>
        <topology evidence="1 7">Multi-pass membrane protein</topology>
    </subcellularLocation>
</comment>
<name>A0A1I5UPS2_9RHOB</name>
<feature type="transmembrane region" description="Helical" evidence="7">
    <location>
        <begin position="253"/>
        <end position="270"/>
    </location>
</feature>
<dbReference type="PANTHER" id="PTHR33362">
    <property type="entry name" value="SIALIC ACID TRAP TRANSPORTER PERMEASE PROTEIN SIAT-RELATED"/>
    <property type="match status" value="1"/>
</dbReference>
<organism evidence="9 10">
    <name type="scientific">Tranquillimonas alkanivorans</name>
    <dbReference type="NCBI Taxonomy" id="441119"/>
    <lineage>
        <taxon>Bacteria</taxon>
        <taxon>Pseudomonadati</taxon>
        <taxon>Pseudomonadota</taxon>
        <taxon>Alphaproteobacteria</taxon>
        <taxon>Rhodobacterales</taxon>
        <taxon>Roseobacteraceae</taxon>
        <taxon>Tranquillimonas</taxon>
    </lineage>
</organism>
<dbReference type="Proteomes" id="UP000199356">
    <property type="component" value="Unassembled WGS sequence"/>
</dbReference>
<reference evidence="9 10" key="1">
    <citation type="submission" date="2016-10" db="EMBL/GenBank/DDBJ databases">
        <authorList>
            <person name="de Groot N.N."/>
        </authorList>
    </citation>
    <scope>NUCLEOTIDE SEQUENCE [LARGE SCALE GENOMIC DNA]</scope>
    <source>
        <strain evidence="9 10">DSM 19547</strain>
    </source>
</reference>
<sequence length="439" mass="45864">MMEWPLVLGLMMGGLGFLLLIGLPVAFAFIAVTIVGAYEVLGGDRGVAQLARNAAQSVANFQLAPIPLFILMGELLFQTRVAHKAIDAVERVVTRVPGRLSVVTVFGGTIFAALSGSTIANTAMLGSTLLPNMLKKGYAPSLAMGPIMASGAIAMLIPPSALAVLVGSLAGISIAGLLVAGVIPALLLSVLFVGWIVLRAVRNPDLAPSDPLPEMTLAERWRPFLLYVAPLSLLFAVVIGSLLAGFATPTESAALGSVAALLVGAGYRALSVERVVRALTETVKLSVMILFIIAASQTFAQVLSFSGATGGLIRLIEGYEFGTIEILLGMIALLLLLGCFVDQVSMLMVTVPIFVPLSEAAGVDPLLLGVVYLLTMEIGLLTPPFGLLLFVMRGVAPPEIGMRTIYASILPFIAIKLVILALIVAVPEVAIWLPSVMGE</sequence>
<keyword evidence="10" id="KW-1185">Reference proteome</keyword>
<feature type="transmembrane region" description="Helical" evidence="7">
    <location>
        <begin position="98"/>
        <end position="117"/>
    </location>
</feature>
<feature type="transmembrane region" description="Helical" evidence="7">
    <location>
        <begin position="58"/>
        <end position="77"/>
    </location>
</feature>
<dbReference type="RefSeq" id="WP_245759329.1">
    <property type="nucleotide sequence ID" value="NZ_FOXA01000022.1"/>
</dbReference>
<evidence type="ECO:0000256" key="2">
    <source>
        <dbReference type="ARBA" id="ARBA00022475"/>
    </source>
</evidence>
<protein>
    <recommendedName>
        <fullName evidence="7">TRAP transporter large permease protein</fullName>
    </recommendedName>
</protein>
<accession>A0A1I5UPS2</accession>
<evidence type="ECO:0000259" key="8">
    <source>
        <dbReference type="Pfam" id="PF06808"/>
    </source>
</evidence>
<feature type="transmembrane region" description="Helical" evidence="7">
    <location>
        <begin position="7"/>
        <end position="38"/>
    </location>
</feature>